<feature type="signal peptide" evidence="3">
    <location>
        <begin position="1"/>
        <end position="20"/>
    </location>
</feature>
<feature type="chain" id="PRO_5027066358" description="VWFD domain-containing protein" evidence="3">
    <location>
        <begin position="21"/>
        <end position="922"/>
    </location>
</feature>
<organism evidence="5 6">
    <name type="scientific">Mytilus coruscus</name>
    <name type="common">Sea mussel</name>
    <dbReference type="NCBI Taxonomy" id="42192"/>
    <lineage>
        <taxon>Eukaryota</taxon>
        <taxon>Metazoa</taxon>
        <taxon>Spiralia</taxon>
        <taxon>Lophotrochozoa</taxon>
        <taxon>Mollusca</taxon>
        <taxon>Bivalvia</taxon>
        <taxon>Autobranchia</taxon>
        <taxon>Pteriomorphia</taxon>
        <taxon>Mytilida</taxon>
        <taxon>Mytiloidea</taxon>
        <taxon>Mytilidae</taxon>
        <taxon>Mytilinae</taxon>
        <taxon>Mytilus</taxon>
    </lineage>
</organism>
<dbReference type="GO" id="GO:0005102">
    <property type="term" value="F:signaling receptor binding"/>
    <property type="evidence" value="ECO:0007669"/>
    <property type="project" value="TreeGrafter"/>
</dbReference>
<reference evidence="5 6" key="1">
    <citation type="submission" date="2020-06" db="EMBL/GenBank/DDBJ databases">
        <authorList>
            <person name="Li R."/>
            <person name="Bekaert M."/>
        </authorList>
    </citation>
    <scope>NUCLEOTIDE SEQUENCE [LARGE SCALE GENOMIC DNA]</scope>
    <source>
        <strain evidence="6">wild</strain>
    </source>
</reference>
<evidence type="ECO:0000256" key="2">
    <source>
        <dbReference type="ARBA" id="ARBA00023157"/>
    </source>
</evidence>
<keyword evidence="6" id="KW-1185">Reference proteome</keyword>
<evidence type="ECO:0000313" key="6">
    <source>
        <dbReference type="Proteomes" id="UP000507470"/>
    </source>
</evidence>
<keyword evidence="1 3" id="KW-0732">Signal</keyword>
<dbReference type="Pfam" id="PF00094">
    <property type="entry name" value="VWD"/>
    <property type="match status" value="1"/>
</dbReference>
<keyword evidence="2" id="KW-1015">Disulfide bond</keyword>
<dbReference type="PANTHER" id="PTHR14949:SF54">
    <property type="entry name" value="VWFD DOMAIN-CONTAINING PROTEIN"/>
    <property type="match status" value="1"/>
</dbReference>
<evidence type="ECO:0000256" key="1">
    <source>
        <dbReference type="ARBA" id="ARBA00022729"/>
    </source>
</evidence>
<evidence type="ECO:0000313" key="5">
    <source>
        <dbReference type="EMBL" id="CAC5358649.1"/>
    </source>
</evidence>
<dbReference type="InterPro" id="IPR058727">
    <property type="entry name" value="Helical_Vwde"/>
</dbReference>
<accession>A0A6J7ZZ82</accession>
<sequence>MKNGCPLLTYELMVFPSVGALEPCKTATAVDDITRSASRVLVISGKEKCDRTMDGWFRFKINNKDADMPTSCIDVFRCGSSKPIWLNAINITFSVIPDVTPIEPEHNVAVAYKDDHMLKFRCNIQIPVANRGHVFDLKWDLNGRSIFPISKNIKEEDFHKKAVLTANDLKREKQKTIGFKLKCSVRARAVPNSVPTIFIESREFYAGIMVNTSTLIVNAGETAYVQIRSTVPITCSNFNIRKLECYIRFEMLDYKSEIMSTSHAQFCQTQKRTQASRLCGVYFNARKWSTFQTLIIPTKSDQHIRDKYTAIVRLKSVGINSDDLWLGYILPDIRVKWLCGALTLDSCLIPIDLSRNDFKSLKKIRIRGGKFIPASCTSVTDHHITTFDGRYFTTFETGEYVLYKHLQKPVAVHVIHKSHGSSPRWNCAVAVQAGADTFIVYGCDRRWRHRRAFCDKIHGSYLDVYERNQGKDFEVHLPTGARVLIKVRGYSHSGIYDRYIDVQIFASTLDEKFTGGLCGMFNRNVNNDFADPNGRVVNEDKFKKSWHVDPDDSLFIARAHKEILQRSQYICSCIHYSTPNPNGDLDSTADCNWDDSTPVCTAPTYSEQQCQYKHRREAQDVMEIDIPEDIVIFKPAPPDSNKWKNGWNETAAKNHCKTVLHNSQIYKQCKNLVHFNETQAIQMCVEDIKFLGSSNLSAQVDKPLRDACINIARLNTTLWSDNNSSISTGVSTTSLTTSILVNDCPGDCSEGREKRGTCTNGNCTCFSRYIGDDCSIDTQKAPAIEANDEDTLCDTAMRGCSYVNVYGENFNNRGSAFKCRLEEKQVTNKTNENISKLHMTEQSLFLSVKSDVNCHMEQTEDVVIFQSPNRQDILSQSQPMEICTATKFQLSFSIHPAHSVSSLKEPLPVHKRFIFHYNATHL</sequence>
<dbReference type="GO" id="GO:0005576">
    <property type="term" value="C:extracellular region"/>
    <property type="evidence" value="ECO:0007669"/>
    <property type="project" value="TreeGrafter"/>
</dbReference>
<dbReference type="AlphaFoldDB" id="A0A6J7ZZ82"/>
<dbReference type="SMART" id="SM00216">
    <property type="entry name" value="VWD"/>
    <property type="match status" value="1"/>
</dbReference>
<dbReference type="GO" id="GO:0009986">
    <property type="term" value="C:cell surface"/>
    <property type="evidence" value="ECO:0007669"/>
    <property type="project" value="TreeGrafter"/>
</dbReference>
<dbReference type="InterPro" id="IPR001846">
    <property type="entry name" value="VWF_type-D"/>
</dbReference>
<dbReference type="EMBL" id="CACVKT020000383">
    <property type="protein sequence ID" value="CAC5358649.1"/>
    <property type="molecule type" value="Genomic_DNA"/>
</dbReference>
<protein>
    <recommendedName>
        <fullName evidence="4">VWFD domain-containing protein</fullName>
    </recommendedName>
</protein>
<gene>
    <name evidence="5" type="ORF">MCOR_1809</name>
</gene>
<dbReference type="OrthoDB" id="6126170at2759"/>
<evidence type="ECO:0000256" key="3">
    <source>
        <dbReference type="SAM" id="SignalP"/>
    </source>
</evidence>
<dbReference type="PANTHER" id="PTHR14949">
    <property type="entry name" value="EGF-LIKE-DOMAIN, MULTIPLE 7, 8"/>
    <property type="match status" value="1"/>
</dbReference>
<dbReference type="PROSITE" id="PS51233">
    <property type="entry name" value="VWFD"/>
    <property type="match status" value="1"/>
</dbReference>
<feature type="domain" description="VWFD" evidence="4">
    <location>
        <begin position="374"/>
        <end position="554"/>
    </location>
</feature>
<evidence type="ECO:0000259" key="4">
    <source>
        <dbReference type="PROSITE" id="PS51233"/>
    </source>
</evidence>
<dbReference type="InterPro" id="IPR050969">
    <property type="entry name" value="Dev_Signal_Modulators"/>
</dbReference>
<dbReference type="Pfam" id="PF26129">
    <property type="entry name" value="Vwde"/>
    <property type="match status" value="1"/>
</dbReference>
<name>A0A6J7ZZ82_MYTCO</name>
<dbReference type="Proteomes" id="UP000507470">
    <property type="component" value="Unassembled WGS sequence"/>
</dbReference>
<proteinExistence type="predicted"/>